<dbReference type="InterPro" id="IPR009057">
    <property type="entry name" value="Homeodomain-like_sf"/>
</dbReference>
<dbReference type="GO" id="GO:0003700">
    <property type="term" value="F:DNA-binding transcription factor activity"/>
    <property type="evidence" value="ECO:0007669"/>
    <property type="project" value="InterPro"/>
</dbReference>
<keyword evidence="2" id="KW-0963">Cytoplasm</keyword>
<feature type="modified residue" description="4-aspartylphosphate" evidence="8">
    <location>
        <position position="55"/>
    </location>
</feature>
<proteinExistence type="predicted"/>
<dbReference type="SUPFAM" id="SSF52172">
    <property type="entry name" value="CheY-like"/>
    <property type="match status" value="1"/>
</dbReference>
<evidence type="ECO:0000256" key="4">
    <source>
        <dbReference type="ARBA" id="ARBA00023012"/>
    </source>
</evidence>
<dbReference type="Pfam" id="PF00072">
    <property type="entry name" value="Response_reg"/>
    <property type="match status" value="1"/>
</dbReference>
<evidence type="ECO:0000313" key="11">
    <source>
        <dbReference type="EMBL" id="GBG05694.1"/>
    </source>
</evidence>
<protein>
    <submittedName>
        <fullName evidence="11">Putative response regulator</fullName>
    </submittedName>
</protein>
<dbReference type="SMART" id="SM00342">
    <property type="entry name" value="HTH_ARAC"/>
    <property type="match status" value="1"/>
</dbReference>
<dbReference type="PANTHER" id="PTHR42713">
    <property type="entry name" value="HISTIDINE KINASE-RELATED"/>
    <property type="match status" value="1"/>
</dbReference>
<dbReference type="Proteomes" id="UP000245202">
    <property type="component" value="Unassembled WGS sequence"/>
</dbReference>
<evidence type="ECO:0000259" key="9">
    <source>
        <dbReference type="PROSITE" id="PS01124"/>
    </source>
</evidence>
<dbReference type="InterPro" id="IPR051552">
    <property type="entry name" value="HptR"/>
</dbReference>
<keyword evidence="6" id="KW-0238">DNA-binding</keyword>
<name>A0A2R5EQL7_9BACL</name>
<evidence type="ECO:0000256" key="2">
    <source>
        <dbReference type="ARBA" id="ARBA00022490"/>
    </source>
</evidence>
<organism evidence="11 12">
    <name type="scientific">Paenibacillus agaridevorans</name>
    <dbReference type="NCBI Taxonomy" id="171404"/>
    <lineage>
        <taxon>Bacteria</taxon>
        <taxon>Bacillati</taxon>
        <taxon>Bacillota</taxon>
        <taxon>Bacilli</taxon>
        <taxon>Bacillales</taxon>
        <taxon>Paenibacillaceae</taxon>
        <taxon>Paenibacillus</taxon>
    </lineage>
</organism>
<comment type="subcellular location">
    <subcellularLocation>
        <location evidence="1">Cytoplasm</location>
    </subcellularLocation>
</comment>
<comment type="caution">
    <text evidence="11">The sequence shown here is derived from an EMBL/GenBank/DDBJ whole genome shotgun (WGS) entry which is preliminary data.</text>
</comment>
<dbReference type="GO" id="GO:0043565">
    <property type="term" value="F:sequence-specific DNA binding"/>
    <property type="evidence" value="ECO:0007669"/>
    <property type="project" value="InterPro"/>
</dbReference>
<reference evidence="11 12" key="1">
    <citation type="submission" date="2017-08" db="EMBL/GenBank/DDBJ databases">
        <title>Substantial Increase in Enzyme Production by Combined Drug-Resistance Mutations in Paenibacillus agaridevorans.</title>
        <authorList>
            <person name="Tanaka Y."/>
            <person name="Funane K."/>
            <person name="Hosaka T."/>
            <person name="Shiwa Y."/>
            <person name="Fujita N."/>
            <person name="Miyazaki T."/>
            <person name="Yoshikawa H."/>
            <person name="Murakami K."/>
            <person name="Kasahara K."/>
            <person name="Inaoka T."/>
            <person name="Hiraga Y."/>
            <person name="Ochi K."/>
        </authorList>
    </citation>
    <scope>NUCLEOTIDE SEQUENCE [LARGE SCALE GENOMIC DNA]</scope>
    <source>
        <strain evidence="11 12">T-3040</strain>
    </source>
</reference>
<keyword evidence="12" id="KW-1185">Reference proteome</keyword>
<dbReference type="CDD" id="cd17536">
    <property type="entry name" value="REC_YesN-like"/>
    <property type="match status" value="1"/>
</dbReference>
<evidence type="ECO:0000256" key="6">
    <source>
        <dbReference type="ARBA" id="ARBA00023125"/>
    </source>
</evidence>
<dbReference type="SMART" id="SM00448">
    <property type="entry name" value="REC"/>
    <property type="match status" value="1"/>
</dbReference>
<dbReference type="GO" id="GO:0005737">
    <property type="term" value="C:cytoplasm"/>
    <property type="evidence" value="ECO:0007669"/>
    <property type="project" value="UniProtKB-SubCell"/>
</dbReference>
<accession>A0A2R5EQL7</accession>
<dbReference type="InterPro" id="IPR020449">
    <property type="entry name" value="Tscrpt_reg_AraC-type_HTH"/>
</dbReference>
<dbReference type="InterPro" id="IPR011006">
    <property type="entry name" value="CheY-like_superfamily"/>
</dbReference>
<dbReference type="Gene3D" id="1.10.10.60">
    <property type="entry name" value="Homeodomain-like"/>
    <property type="match status" value="2"/>
</dbReference>
<dbReference type="InterPro" id="IPR018060">
    <property type="entry name" value="HTH_AraC"/>
</dbReference>
<dbReference type="EMBL" id="BDQX01000016">
    <property type="protein sequence ID" value="GBG05694.1"/>
    <property type="molecule type" value="Genomic_DNA"/>
</dbReference>
<keyword evidence="4" id="KW-0902">Two-component regulatory system</keyword>
<keyword evidence="7" id="KW-0804">Transcription</keyword>
<feature type="domain" description="HTH araC/xylS-type" evidence="9">
    <location>
        <begin position="514"/>
        <end position="612"/>
    </location>
</feature>
<feature type="domain" description="Response regulatory" evidence="10">
    <location>
        <begin position="3"/>
        <end position="120"/>
    </location>
</feature>
<dbReference type="PRINTS" id="PR00032">
    <property type="entry name" value="HTHARAC"/>
</dbReference>
<evidence type="ECO:0000259" key="10">
    <source>
        <dbReference type="PROSITE" id="PS50110"/>
    </source>
</evidence>
<dbReference type="AlphaFoldDB" id="A0A2R5EQL7"/>
<evidence type="ECO:0000256" key="3">
    <source>
        <dbReference type="ARBA" id="ARBA00022553"/>
    </source>
</evidence>
<dbReference type="SUPFAM" id="SSF46689">
    <property type="entry name" value="Homeodomain-like"/>
    <property type="match status" value="2"/>
</dbReference>
<keyword evidence="3 8" id="KW-0597">Phosphoprotein</keyword>
<evidence type="ECO:0000256" key="1">
    <source>
        <dbReference type="ARBA" id="ARBA00004496"/>
    </source>
</evidence>
<dbReference type="PROSITE" id="PS01124">
    <property type="entry name" value="HTH_ARAC_FAMILY_2"/>
    <property type="match status" value="1"/>
</dbReference>
<keyword evidence="5" id="KW-0805">Transcription regulation</keyword>
<gene>
    <name evidence="11" type="ORF">PAT3040_00178</name>
</gene>
<evidence type="ECO:0000313" key="12">
    <source>
        <dbReference type="Proteomes" id="UP000245202"/>
    </source>
</evidence>
<dbReference type="RefSeq" id="WP_108991154.1">
    <property type="nucleotide sequence ID" value="NZ_BDQX01000016.1"/>
</dbReference>
<dbReference type="GO" id="GO:0000160">
    <property type="term" value="P:phosphorelay signal transduction system"/>
    <property type="evidence" value="ECO:0007669"/>
    <property type="project" value="UniProtKB-KW"/>
</dbReference>
<dbReference type="PANTHER" id="PTHR42713:SF3">
    <property type="entry name" value="TRANSCRIPTIONAL REGULATORY PROTEIN HPTR"/>
    <property type="match status" value="1"/>
</dbReference>
<evidence type="ECO:0000256" key="7">
    <source>
        <dbReference type="ARBA" id="ARBA00023163"/>
    </source>
</evidence>
<evidence type="ECO:0000256" key="8">
    <source>
        <dbReference type="PROSITE-ProRule" id="PRU00169"/>
    </source>
</evidence>
<dbReference type="InterPro" id="IPR001789">
    <property type="entry name" value="Sig_transdc_resp-reg_receiver"/>
</dbReference>
<evidence type="ECO:0000256" key="5">
    <source>
        <dbReference type="ARBA" id="ARBA00023015"/>
    </source>
</evidence>
<dbReference type="Pfam" id="PF12833">
    <property type="entry name" value="HTH_18"/>
    <property type="match status" value="1"/>
</dbReference>
<dbReference type="Gene3D" id="3.40.50.2300">
    <property type="match status" value="1"/>
</dbReference>
<dbReference type="PROSITE" id="PS50110">
    <property type="entry name" value="RESPONSE_REGULATORY"/>
    <property type="match status" value="1"/>
</dbReference>
<sequence length="619" mass="69029">MIKIMIVDDELFVRIGLKAALNWEKHGFILVGEASNGRQALELVSRTTPDIVITDIKMPELDGIELIKELAVSHPRVACLVLSNFDDFALVREAMKHGAADYLLKVTIETETLLEALRQVASKLGKLPQEQNREIDRAWPHLERTADFEMLTPAEPREPRAYTFGLPIANSSTATAESSAMRASQPESSRLALSAEGASSGKKLLADLTARRQEPAYLATRISELGFDSEQPTGFWVILLIHDYARVLESRFDGDGDHLNAVVTQLTDGLIRFRQSGKSLCWSSGCWLLGVTMANNAEAAVDANVGDTAGTFVVADDAAAGSPAAIDSDAAAIFLAERVQTALKDYLDLDSRLAYGLCFRGYNQLMETLNQVDAARLTTFYEEPATVVRIGEAPFDSEHMEQAYNQLNSRLTSGLYHRNRTAMDAAWLEFVAFARSRRSDPALLNNYFVSVVGSLQEALRRMSDKAMLTWRFDLAQLHNCTSAVDLELLGGKLVDECERTLGLLGDDRQRDEILRIAEYIRCNMQVKITLEEMARYVAMNKNYLSRLFKKETGQTFQDYVTAVRMEKAGDYLLTTDHKIAEIAASVGYSDIFYFNRVFKSHFDMPPTVYRKFAAARGSE</sequence>